<sequence length="136" mass="14186">MQLNGEKVPVQPRDPNLEPAHKMEYVLMTNDEHSRFIVLTVLGVGILVLLVVLIAVVGILMLWRRRAEVHPHFHAPGGPGGPGGAAPGIGALGLGALQNGQGPNAGGALVPVIPSPPPPGLLLLLLLLLLEVPRQS</sequence>
<evidence type="ECO:0000256" key="1">
    <source>
        <dbReference type="SAM" id="Phobius"/>
    </source>
</evidence>
<keyword evidence="1" id="KW-0472">Membrane</keyword>
<gene>
    <name evidence="2" type="ORF">Cvel_2554</name>
</gene>
<keyword evidence="1" id="KW-1133">Transmembrane helix</keyword>
<reference evidence="2" key="1">
    <citation type="submission" date="2014-11" db="EMBL/GenBank/DDBJ databases">
        <authorList>
            <person name="Otto D Thomas"/>
            <person name="Naeem Raeece"/>
        </authorList>
    </citation>
    <scope>NUCLEOTIDE SEQUENCE</scope>
</reference>
<dbReference type="VEuPathDB" id="CryptoDB:Cvel_2554"/>
<keyword evidence="1" id="KW-0812">Transmembrane</keyword>
<organism evidence="2">
    <name type="scientific">Chromera velia CCMP2878</name>
    <dbReference type="NCBI Taxonomy" id="1169474"/>
    <lineage>
        <taxon>Eukaryota</taxon>
        <taxon>Sar</taxon>
        <taxon>Alveolata</taxon>
        <taxon>Colpodellida</taxon>
        <taxon>Chromeraceae</taxon>
        <taxon>Chromera</taxon>
    </lineage>
</organism>
<evidence type="ECO:0000313" key="2">
    <source>
        <dbReference type="EMBL" id="CEM04646.1"/>
    </source>
</evidence>
<name>A0A0G4F008_9ALVE</name>
<feature type="transmembrane region" description="Helical" evidence="1">
    <location>
        <begin position="36"/>
        <end position="63"/>
    </location>
</feature>
<protein>
    <submittedName>
        <fullName evidence="2">Uncharacterized protein</fullName>
    </submittedName>
</protein>
<proteinExistence type="predicted"/>
<dbReference type="EMBL" id="CDMZ01000022">
    <property type="protein sequence ID" value="CEM04646.1"/>
    <property type="molecule type" value="Genomic_DNA"/>
</dbReference>
<accession>A0A0G4F008</accession>
<dbReference type="AlphaFoldDB" id="A0A0G4F008"/>